<evidence type="ECO:0000313" key="2">
    <source>
        <dbReference type="EMBL" id="KAB2815675.1"/>
    </source>
</evidence>
<dbReference type="AlphaFoldDB" id="A0A6L3ZCU6"/>
<dbReference type="InterPro" id="IPR051055">
    <property type="entry name" value="PIF1_helicase"/>
</dbReference>
<dbReference type="Proteomes" id="UP000484164">
    <property type="component" value="Unassembled WGS sequence"/>
</dbReference>
<evidence type="ECO:0000313" key="3">
    <source>
        <dbReference type="Proteomes" id="UP000484164"/>
    </source>
</evidence>
<proteinExistence type="predicted"/>
<dbReference type="InterPro" id="IPR029491">
    <property type="entry name" value="Helicase_HTH"/>
</dbReference>
<dbReference type="PANTHER" id="PTHR47642">
    <property type="entry name" value="ATP-DEPENDENT DNA HELICASE"/>
    <property type="match status" value="1"/>
</dbReference>
<dbReference type="EMBL" id="WBVQ01000002">
    <property type="protein sequence ID" value="KAB2815675.1"/>
    <property type="molecule type" value="Genomic_DNA"/>
</dbReference>
<dbReference type="FunFam" id="3.40.50.300:FF:001498">
    <property type="entry name" value="ATP-dependent DNA helicase"/>
    <property type="match status" value="1"/>
</dbReference>
<dbReference type="InterPro" id="IPR027417">
    <property type="entry name" value="P-loop_NTPase"/>
</dbReference>
<dbReference type="GO" id="GO:0003678">
    <property type="term" value="F:DNA helicase activity"/>
    <property type="evidence" value="ECO:0007669"/>
    <property type="project" value="InterPro"/>
</dbReference>
<name>A0A6L3ZCU6_9FLAO</name>
<dbReference type="GO" id="GO:0006281">
    <property type="term" value="P:DNA repair"/>
    <property type="evidence" value="ECO:0007669"/>
    <property type="project" value="InterPro"/>
</dbReference>
<dbReference type="RefSeq" id="WP_151693105.1">
    <property type="nucleotide sequence ID" value="NZ_BMGX01000001.1"/>
</dbReference>
<dbReference type="GO" id="GO:0000723">
    <property type="term" value="P:telomere maintenance"/>
    <property type="evidence" value="ECO:0007669"/>
    <property type="project" value="InterPro"/>
</dbReference>
<comment type="caution">
    <text evidence="2">The sequence shown here is derived from an EMBL/GenBank/DDBJ whole genome shotgun (WGS) entry which is preliminary data.</text>
</comment>
<dbReference type="PANTHER" id="PTHR47642:SF7">
    <property type="entry name" value="ATP-DEPENDENT DNA HELICASE PIF1"/>
    <property type="match status" value="1"/>
</dbReference>
<dbReference type="Pfam" id="PF14493">
    <property type="entry name" value="HTH_40"/>
    <property type="match status" value="1"/>
</dbReference>
<feature type="domain" description="AAA+ ATPase" evidence="1">
    <location>
        <begin position="17"/>
        <end position="203"/>
    </location>
</feature>
<gene>
    <name evidence="2" type="ORF">F8C82_08205</name>
</gene>
<evidence type="ECO:0000259" key="1">
    <source>
        <dbReference type="SMART" id="SM00382"/>
    </source>
</evidence>
<protein>
    <submittedName>
        <fullName evidence="2">AAA family ATPase</fullName>
    </submittedName>
</protein>
<dbReference type="InterPro" id="IPR003593">
    <property type="entry name" value="AAA+_ATPase"/>
</dbReference>
<dbReference type="Gene3D" id="3.40.50.300">
    <property type="entry name" value="P-loop containing nucleotide triphosphate hydrolases"/>
    <property type="match status" value="2"/>
</dbReference>
<dbReference type="SMART" id="SM00382">
    <property type="entry name" value="AAA"/>
    <property type="match status" value="1"/>
</dbReference>
<sequence>MSLQDPIQTAADFVNSTSRHIFLTGKAGTGKTTFLRDLANRTHKNYLICAPTGIAALNANGVTIHSQFLLPFGSFIPDPTYRLTAEQERGFHTREILFRSHPLNAVRQKVLQALELLVIDEVSMLRADVLDAIDVRLRQAKNNWKKSFGGVQVLFIGDLFQLPPILKDAERGVMSQFYPSIHFFHAHALRHEGFVYVELEKVFRQTDDVFINVLNNLRQNVITEEDRKLLNAHFKPGAEREEGVITLATHNRQVDEINTRSLEALEADTYYYSATVEGDFPESMYPCELKLELKVGAQVMFIKNDSSIVKRYYNGKLAKVVDLDEDTITVILDGETDEYIVPQEKWENTKYAVEDDEINPELKVVGAFYQYPIKLAWAVTIHKSQGLTFDKALIDVGKAFAPGQVYVALSRLRSLDGLTLRTPIPASAVDNDAEVVRFTEQKKSNQDLESALNTGKTQYITELVMEAFNLDPVRLKMDKVMSKWPSVLNFNLERIDKWPRTWKESFEELYGVSQTFKAQLFRLLQGGDHQQMFARLTKGAEYFEAQLKERLLLIYGFQADIQRFKGVKKMTNDLEEVDLQIIGVWQRVATVVGWTQSLLGGGLPEKDPRIQERIVKWRKEHIEAEVERAKNDLSLMSGKRSRKGKKRTGEVKTKKESTYEVTFKLFDDGKDIAEIAKERDLTEATIVGHLSRGVSIGRVDLKKLMDADKVEEIAKTYKGQDSLSDWKADTGDAYSYVELRLVQAHLNAVGEDE</sequence>
<keyword evidence="3" id="KW-1185">Reference proteome</keyword>
<dbReference type="SUPFAM" id="SSF52540">
    <property type="entry name" value="P-loop containing nucleoside triphosphate hydrolases"/>
    <property type="match status" value="2"/>
</dbReference>
<dbReference type="InterPro" id="IPR010285">
    <property type="entry name" value="DNA_helicase_pif1-like_DEAD"/>
</dbReference>
<dbReference type="Gene3D" id="1.10.10.1390">
    <property type="entry name" value="ATP-dependent DNA helicase RecQ"/>
    <property type="match status" value="1"/>
</dbReference>
<dbReference type="OrthoDB" id="9763659at2"/>
<dbReference type="CDD" id="cd18809">
    <property type="entry name" value="SF1_C_RecD"/>
    <property type="match status" value="1"/>
</dbReference>
<reference evidence="2 3" key="1">
    <citation type="submission" date="2019-10" db="EMBL/GenBank/DDBJ databases">
        <title>Genome sequence of Phaeocystidibacter marisrubri JCM30614 (type strain).</title>
        <authorList>
            <person name="Bowman J.P."/>
        </authorList>
    </citation>
    <scope>NUCLEOTIDE SEQUENCE [LARGE SCALE GENOMIC DNA]</scope>
    <source>
        <strain evidence="2 3">JCM 30614</strain>
    </source>
</reference>
<organism evidence="2 3">
    <name type="scientific">Phaeocystidibacter marisrubri</name>
    <dbReference type="NCBI Taxonomy" id="1577780"/>
    <lineage>
        <taxon>Bacteria</taxon>
        <taxon>Pseudomonadati</taxon>
        <taxon>Bacteroidota</taxon>
        <taxon>Flavobacteriia</taxon>
        <taxon>Flavobacteriales</taxon>
        <taxon>Phaeocystidibacteraceae</taxon>
        <taxon>Phaeocystidibacter</taxon>
    </lineage>
</organism>
<accession>A0A6L3ZCU6</accession>
<dbReference type="Pfam" id="PF05970">
    <property type="entry name" value="PIF1"/>
    <property type="match status" value="1"/>
</dbReference>